<accession>A0A3P8DHB1</accession>
<keyword evidence="3" id="KW-1185">Reference proteome</keyword>
<proteinExistence type="predicted"/>
<protein>
    <submittedName>
        <fullName evidence="2 4">Uncharacterized protein</fullName>
    </submittedName>
</protein>
<keyword evidence="1" id="KW-1133">Transmembrane helix</keyword>
<name>A0A183GIT3_HELPZ</name>
<dbReference type="AlphaFoldDB" id="A0A183GIT3"/>
<keyword evidence="1" id="KW-0472">Membrane</keyword>
<dbReference type="Proteomes" id="UP000050761">
    <property type="component" value="Unassembled WGS sequence"/>
</dbReference>
<organism evidence="3 4">
    <name type="scientific">Heligmosomoides polygyrus</name>
    <name type="common">Parasitic roundworm</name>
    <dbReference type="NCBI Taxonomy" id="6339"/>
    <lineage>
        <taxon>Eukaryota</taxon>
        <taxon>Metazoa</taxon>
        <taxon>Ecdysozoa</taxon>
        <taxon>Nematoda</taxon>
        <taxon>Chromadorea</taxon>
        <taxon>Rhabditida</taxon>
        <taxon>Rhabditina</taxon>
        <taxon>Rhabditomorpha</taxon>
        <taxon>Strongyloidea</taxon>
        <taxon>Heligmosomidae</taxon>
        <taxon>Heligmosomoides</taxon>
    </lineage>
</organism>
<dbReference type="OrthoDB" id="5875115at2759"/>
<evidence type="ECO:0000313" key="2">
    <source>
        <dbReference type="EMBL" id="VDP33348.1"/>
    </source>
</evidence>
<dbReference type="WBParaSite" id="HPBE_0002256001-mRNA-1">
    <property type="protein sequence ID" value="HPBE_0002256001-mRNA-1"/>
    <property type="gene ID" value="HPBE_0002256001"/>
</dbReference>
<reference evidence="2 3" key="1">
    <citation type="submission" date="2018-11" db="EMBL/GenBank/DDBJ databases">
        <authorList>
            <consortium name="Pathogen Informatics"/>
        </authorList>
    </citation>
    <scope>NUCLEOTIDE SEQUENCE [LARGE SCALE GENOMIC DNA]</scope>
</reference>
<gene>
    <name evidence="2" type="ORF">HPBE_LOCUS22559</name>
</gene>
<evidence type="ECO:0000256" key="1">
    <source>
        <dbReference type="SAM" id="Phobius"/>
    </source>
</evidence>
<evidence type="ECO:0000313" key="3">
    <source>
        <dbReference type="Proteomes" id="UP000050761"/>
    </source>
</evidence>
<dbReference type="EMBL" id="UZAH01034115">
    <property type="protein sequence ID" value="VDP33348.1"/>
    <property type="molecule type" value="Genomic_DNA"/>
</dbReference>
<sequence>MNPEARNIFFLGLGILFGWMIIILICASPQVGFFFESIERL</sequence>
<evidence type="ECO:0000313" key="4">
    <source>
        <dbReference type="WBParaSite" id="HPBE_0002256001-mRNA-1"/>
    </source>
</evidence>
<feature type="transmembrane region" description="Helical" evidence="1">
    <location>
        <begin position="7"/>
        <end position="35"/>
    </location>
</feature>
<reference evidence="4" key="2">
    <citation type="submission" date="2019-09" db="UniProtKB">
        <authorList>
            <consortium name="WormBaseParasite"/>
        </authorList>
    </citation>
    <scope>IDENTIFICATION</scope>
</reference>
<keyword evidence="1" id="KW-0812">Transmembrane</keyword>
<accession>A0A183GIT3</accession>